<dbReference type="PROSITE" id="PS00639">
    <property type="entry name" value="THIOL_PROTEASE_HIS"/>
    <property type="match status" value="1"/>
</dbReference>
<dbReference type="SUPFAM" id="SSF54001">
    <property type="entry name" value="Cysteine proteinases"/>
    <property type="match status" value="1"/>
</dbReference>
<organism evidence="10 11">
    <name type="scientific">Aplysia californica</name>
    <name type="common">California sea hare</name>
    <dbReference type="NCBI Taxonomy" id="6500"/>
    <lineage>
        <taxon>Eukaryota</taxon>
        <taxon>Metazoa</taxon>
        <taxon>Spiralia</taxon>
        <taxon>Lophotrochozoa</taxon>
        <taxon>Mollusca</taxon>
        <taxon>Gastropoda</taxon>
        <taxon>Heterobranchia</taxon>
        <taxon>Euthyneura</taxon>
        <taxon>Tectipleura</taxon>
        <taxon>Aplysiida</taxon>
        <taxon>Aplysioidea</taxon>
        <taxon>Aplysiidae</taxon>
        <taxon>Aplysia</taxon>
    </lineage>
</organism>
<evidence type="ECO:0000256" key="6">
    <source>
        <dbReference type="ARBA" id="ARBA00023157"/>
    </source>
</evidence>
<keyword evidence="2" id="KW-0645">Protease</keyword>
<comment type="similarity">
    <text evidence="1">Belongs to the peptidase C1 family.</text>
</comment>
<dbReference type="SMART" id="SM00645">
    <property type="entry name" value="Pept_C1"/>
    <property type="match status" value="1"/>
</dbReference>
<dbReference type="InterPro" id="IPR039417">
    <property type="entry name" value="Peptidase_C1A_papain-like"/>
</dbReference>
<keyword evidence="7" id="KW-0732">Signal</keyword>
<evidence type="ECO:0000259" key="9">
    <source>
        <dbReference type="SMART" id="SM00848"/>
    </source>
</evidence>
<evidence type="ECO:0000313" key="12">
    <source>
        <dbReference type="RefSeq" id="XP_035828636.1"/>
    </source>
</evidence>
<dbReference type="SMART" id="SM00848">
    <property type="entry name" value="Inhibitor_I29"/>
    <property type="match status" value="1"/>
</dbReference>
<keyword evidence="5" id="KW-0865">Zymogen</keyword>
<evidence type="ECO:0000256" key="1">
    <source>
        <dbReference type="ARBA" id="ARBA00008455"/>
    </source>
</evidence>
<proteinExistence type="inferred from homology"/>
<dbReference type="InterPro" id="IPR013128">
    <property type="entry name" value="Peptidase_C1A"/>
</dbReference>
<evidence type="ECO:0000256" key="4">
    <source>
        <dbReference type="ARBA" id="ARBA00022807"/>
    </source>
</evidence>
<evidence type="ECO:0000256" key="7">
    <source>
        <dbReference type="SAM" id="SignalP"/>
    </source>
</evidence>
<keyword evidence="10" id="KW-1185">Reference proteome</keyword>
<dbReference type="PANTHER" id="PTHR12411">
    <property type="entry name" value="CYSTEINE PROTEASE FAMILY C1-RELATED"/>
    <property type="match status" value="1"/>
</dbReference>
<evidence type="ECO:0000256" key="5">
    <source>
        <dbReference type="ARBA" id="ARBA00023145"/>
    </source>
</evidence>
<dbReference type="Gene3D" id="3.90.70.10">
    <property type="entry name" value="Cysteine proteinases"/>
    <property type="match status" value="1"/>
</dbReference>
<dbReference type="InterPro" id="IPR038765">
    <property type="entry name" value="Papain-like_cys_pep_sf"/>
</dbReference>
<dbReference type="RefSeq" id="XP_012944324.1">
    <property type="nucleotide sequence ID" value="XM_013088870.2"/>
</dbReference>
<dbReference type="CDD" id="cd02248">
    <property type="entry name" value="Peptidase_C1A"/>
    <property type="match status" value="1"/>
</dbReference>
<keyword evidence="6" id="KW-1015">Disulfide bond</keyword>
<dbReference type="Pfam" id="PF00112">
    <property type="entry name" value="Peptidase_C1"/>
    <property type="match status" value="1"/>
</dbReference>
<feature type="domain" description="Cathepsin propeptide inhibitor" evidence="9">
    <location>
        <begin position="44"/>
        <end position="101"/>
    </location>
</feature>
<sequence>METAYCSTQSRGVLTMFAFCLVVILLSQTDAMMHCKEKSLTQRFLDFALEQKRAYITNETEFQRRCDIFQANLAHAQVLNKPHNSTIYGVNKFADLSSQEFQDLYLSGYKSARWHKNASDASQYLGSQMVVLPPDGLPQRVDWRDKKVVTPIRDQKACGACWAFSVVETMESMYAIQYNTTPPSLSVQELIDCDDNNKGCEGGDICLATRWAQANGVVSESKYPLTDHTDSCKKVPASVPRVAVDSYNCTSYTGKEKSMLALLASRGPIAVAVDASTWHNYVSGIIQFHCSNLINHAVQIVGYDLTGEIPYYIVRNSWGSDFGDHGYLYIKIGDNLCGLADEVSSLLVKEKTR</sequence>
<evidence type="ECO:0000259" key="8">
    <source>
        <dbReference type="SMART" id="SM00645"/>
    </source>
</evidence>
<evidence type="ECO:0000313" key="10">
    <source>
        <dbReference type="Proteomes" id="UP000694888"/>
    </source>
</evidence>
<name>A0ABM1AB44_APLCA</name>
<feature type="domain" description="Peptidase C1A papain C-terminal" evidence="8">
    <location>
        <begin position="137"/>
        <end position="347"/>
    </location>
</feature>
<dbReference type="PROSITE" id="PS00139">
    <property type="entry name" value="THIOL_PROTEASE_CYS"/>
    <property type="match status" value="1"/>
</dbReference>
<gene>
    <name evidence="11 12" type="primary">LOC101850515</name>
</gene>
<dbReference type="GeneID" id="101850515"/>
<dbReference type="Proteomes" id="UP000694888">
    <property type="component" value="Unplaced"/>
</dbReference>
<dbReference type="InterPro" id="IPR000668">
    <property type="entry name" value="Peptidase_C1A_C"/>
</dbReference>
<evidence type="ECO:0000256" key="2">
    <source>
        <dbReference type="ARBA" id="ARBA00022670"/>
    </source>
</evidence>
<protein>
    <submittedName>
        <fullName evidence="11">Cathepsin O isoform X1</fullName>
    </submittedName>
    <submittedName>
        <fullName evidence="12">Cathepsin O isoform X2</fullName>
    </submittedName>
</protein>
<keyword evidence="3" id="KW-0378">Hydrolase</keyword>
<accession>A0ABM1AB44</accession>
<feature type="chain" id="PRO_5045021919" evidence="7">
    <location>
        <begin position="32"/>
        <end position="353"/>
    </location>
</feature>
<dbReference type="InterPro" id="IPR025660">
    <property type="entry name" value="Pept_his_AS"/>
</dbReference>
<evidence type="ECO:0000313" key="11">
    <source>
        <dbReference type="RefSeq" id="XP_012944324.1"/>
    </source>
</evidence>
<feature type="signal peptide" evidence="7">
    <location>
        <begin position="1"/>
        <end position="31"/>
    </location>
</feature>
<keyword evidence="4" id="KW-0788">Thiol protease</keyword>
<dbReference type="RefSeq" id="XP_035828636.1">
    <property type="nucleotide sequence ID" value="XM_035972743.1"/>
</dbReference>
<reference evidence="11 12" key="1">
    <citation type="submission" date="2025-05" db="UniProtKB">
        <authorList>
            <consortium name="RefSeq"/>
        </authorList>
    </citation>
    <scope>IDENTIFICATION</scope>
</reference>
<dbReference type="InterPro" id="IPR013201">
    <property type="entry name" value="Prot_inhib_I29"/>
</dbReference>
<dbReference type="InterPro" id="IPR000169">
    <property type="entry name" value="Pept_cys_AS"/>
</dbReference>
<dbReference type="Pfam" id="PF08246">
    <property type="entry name" value="Inhibitor_I29"/>
    <property type="match status" value="1"/>
</dbReference>
<evidence type="ECO:0000256" key="3">
    <source>
        <dbReference type="ARBA" id="ARBA00022801"/>
    </source>
</evidence>
<dbReference type="PRINTS" id="PR00705">
    <property type="entry name" value="PAPAIN"/>
</dbReference>